<feature type="transmembrane region" description="Helical" evidence="1">
    <location>
        <begin position="94"/>
        <end position="111"/>
    </location>
</feature>
<dbReference type="Proteomes" id="UP000250245">
    <property type="component" value="Unassembled WGS sequence"/>
</dbReference>
<feature type="domain" description="DUF418" evidence="2">
    <location>
        <begin position="265"/>
        <end position="363"/>
    </location>
</feature>
<feature type="transmembrane region" description="Helical" evidence="1">
    <location>
        <begin position="141"/>
        <end position="158"/>
    </location>
</feature>
<dbReference type="AlphaFoldDB" id="A0A2X2YN12"/>
<dbReference type="RefSeq" id="WP_013188911.1">
    <property type="nucleotide sequence ID" value="NZ_CP068112.1"/>
</dbReference>
<feature type="transmembrane region" description="Helical" evidence="1">
    <location>
        <begin position="326"/>
        <end position="350"/>
    </location>
</feature>
<evidence type="ECO:0000259" key="2">
    <source>
        <dbReference type="Pfam" id="PF04235"/>
    </source>
</evidence>
<feature type="transmembrane region" description="Helical" evidence="1">
    <location>
        <begin position="178"/>
        <end position="197"/>
    </location>
</feature>
<evidence type="ECO:0000256" key="1">
    <source>
        <dbReference type="SAM" id="Phobius"/>
    </source>
</evidence>
<evidence type="ECO:0000313" key="4">
    <source>
        <dbReference type="Proteomes" id="UP000250245"/>
    </source>
</evidence>
<dbReference type="GeneID" id="55564865"/>
<dbReference type="EMBL" id="UASJ01000001">
    <property type="protein sequence ID" value="SQB65796.1"/>
    <property type="molecule type" value="Genomic_DNA"/>
</dbReference>
<evidence type="ECO:0000313" key="3">
    <source>
        <dbReference type="EMBL" id="SQB65796.1"/>
    </source>
</evidence>
<keyword evidence="1" id="KW-0472">Membrane</keyword>
<feature type="transmembrane region" description="Helical" evidence="1">
    <location>
        <begin position="298"/>
        <end position="319"/>
    </location>
</feature>
<accession>A0A2X2YN12</accession>
<proteinExistence type="predicted"/>
<dbReference type="InterPro" id="IPR007349">
    <property type="entry name" value="DUF418"/>
</dbReference>
<dbReference type="Pfam" id="PF04235">
    <property type="entry name" value="DUF418"/>
    <property type="match status" value="1"/>
</dbReference>
<reference evidence="3 4" key="1">
    <citation type="submission" date="2018-06" db="EMBL/GenBank/DDBJ databases">
        <authorList>
            <consortium name="Pathogen Informatics"/>
            <person name="Doyle S."/>
        </authorList>
    </citation>
    <scope>NUCLEOTIDE SEQUENCE [LARGE SCALE GENOMIC DNA]</scope>
    <source>
        <strain evidence="3 4">NCTC11820</strain>
    </source>
</reference>
<keyword evidence="1" id="KW-1133">Transmembrane helix</keyword>
<feature type="transmembrane region" description="Helical" evidence="1">
    <location>
        <begin position="117"/>
        <end position="134"/>
    </location>
</feature>
<gene>
    <name evidence="3" type="ORF">NCTC11820_01868</name>
</gene>
<sequence>MTDFAQRLLGRPTLTGRVVGLDMARGLAILGMFTAHMWVSVQGPVSGVMALSHGRSAPLFALLAGVSMGIMQQRLSRRFAGSPALSRRFYGEKILVRAAFLILLATLLSLINTRILLILDNYGVWMVCALFWAGLSVPMQLGVIGLLLVVGIPLWHYLNLLFLPSEIGVVLGLNDYQMPTFLIYVLTGLILWRLGWAGVTLQARRLQKYGAVIGLGTAGVIFGVGTAVDSLRLGRFSGVLFENDTLSIANPTPAQFWYQTLIYIAPHTDSVAETVANTAWCVGLTSLLLLAGPTFNGFFSPLAALGSMALTIYTLHIIWHAVTFRLFGYAGLIPSLIIMIVVFLLVASLWRLRFGKGPLEAFLARLSDPPHRADCAAGKPTKND</sequence>
<feature type="transmembrane region" description="Helical" evidence="1">
    <location>
        <begin position="209"/>
        <end position="228"/>
    </location>
</feature>
<organism evidence="3 4">
    <name type="scientific">Mobiluncus curtisii</name>
    <dbReference type="NCBI Taxonomy" id="2051"/>
    <lineage>
        <taxon>Bacteria</taxon>
        <taxon>Bacillati</taxon>
        <taxon>Actinomycetota</taxon>
        <taxon>Actinomycetes</taxon>
        <taxon>Actinomycetales</taxon>
        <taxon>Actinomycetaceae</taxon>
        <taxon>Mobiluncus</taxon>
    </lineage>
</organism>
<name>A0A2X2YN12_9ACTO</name>
<dbReference type="OMA" id="NSINAYD"/>
<protein>
    <submittedName>
        <fullName evidence="3">Predicted membrane protein</fullName>
    </submittedName>
</protein>
<keyword evidence="1" id="KW-0812">Transmembrane</keyword>